<accession>A0A9Q7ZS35</accession>
<name>A0A9Q7ZS35_9ENTR</name>
<evidence type="ECO:0000313" key="3">
    <source>
        <dbReference type="Proteomes" id="UP000255286"/>
    </source>
</evidence>
<gene>
    <name evidence="2" type="ORF">NCTC8782_03771</name>
</gene>
<sequence length="226" mass="24217">MKTEKIFSISLAFIPLISFADMNSCVGLANTLKEYNISSQSSAFLNSAFDQYCDQSGSTKASGGGIGLDMVIKAIPIKFTGSYSSTEEGFRNFCKNYSSVATAAERKFSYEEKIATKSLETIDSCLRIAATGAVVTHEIPNAKSVVFYLQSGSATKLELKGLFPAPDDGVLCKSQVDGQLKNITEETYTKVEPSISISCSRIAKAQGAGGKTYEEQVITLATNLNS</sequence>
<dbReference type="RefSeq" id="WP_115601995.1">
    <property type="nucleotide sequence ID" value="NZ_UIGT01000001.1"/>
</dbReference>
<dbReference type="AlphaFoldDB" id="A0A9Q7ZS35"/>
<keyword evidence="1" id="KW-0732">Signal</keyword>
<reference evidence="2 3" key="1">
    <citation type="submission" date="2018-06" db="EMBL/GenBank/DDBJ databases">
        <authorList>
            <consortium name="Pathogen Informatics"/>
            <person name="Doyle S."/>
        </authorList>
    </citation>
    <scope>NUCLEOTIDE SEQUENCE [LARGE SCALE GENOMIC DNA]</scope>
    <source>
        <strain evidence="2 3">NCTC8782</strain>
    </source>
</reference>
<dbReference type="Proteomes" id="UP000255286">
    <property type="component" value="Unassembled WGS sequence"/>
</dbReference>
<dbReference type="EMBL" id="UIGT01000001">
    <property type="protein sequence ID" value="SUX81151.1"/>
    <property type="molecule type" value="Genomic_DNA"/>
</dbReference>
<proteinExistence type="predicted"/>
<feature type="chain" id="PRO_5040397905" description="Lipoprotein" evidence="1">
    <location>
        <begin position="21"/>
        <end position="226"/>
    </location>
</feature>
<protein>
    <recommendedName>
        <fullName evidence="4">Lipoprotein</fullName>
    </recommendedName>
</protein>
<feature type="signal peptide" evidence="1">
    <location>
        <begin position="1"/>
        <end position="20"/>
    </location>
</feature>
<organism evidence="2 3">
    <name type="scientific">Citrobacter youngae</name>
    <dbReference type="NCBI Taxonomy" id="133448"/>
    <lineage>
        <taxon>Bacteria</taxon>
        <taxon>Pseudomonadati</taxon>
        <taxon>Pseudomonadota</taxon>
        <taxon>Gammaproteobacteria</taxon>
        <taxon>Enterobacterales</taxon>
        <taxon>Enterobacteriaceae</taxon>
        <taxon>Citrobacter</taxon>
        <taxon>Citrobacter freundii complex</taxon>
    </lineage>
</organism>
<evidence type="ECO:0000313" key="2">
    <source>
        <dbReference type="EMBL" id="SUX81151.1"/>
    </source>
</evidence>
<comment type="caution">
    <text evidence="2">The sequence shown here is derived from an EMBL/GenBank/DDBJ whole genome shotgun (WGS) entry which is preliminary data.</text>
</comment>
<evidence type="ECO:0000256" key="1">
    <source>
        <dbReference type="SAM" id="SignalP"/>
    </source>
</evidence>
<evidence type="ECO:0008006" key="4">
    <source>
        <dbReference type="Google" id="ProtNLM"/>
    </source>
</evidence>